<reference evidence="5 6" key="1">
    <citation type="journal article" date="2015" name="J. Biotechnol.">
        <title>Complete genome sequence of a malodorant-producing acetogen, Clostridium scatologenes ATCC 25775(T).</title>
        <authorList>
            <person name="Zhu Z."/>
            <person name="Guo T."/>
            <person name="Zheng H."/>
            <person name="Song T."/>
            <person name="Ouyang P."/>
            <person name="Xie J."/>
        </authorList>
    </citation>
    <scope>NUCLEOTIDE SEQUENCE [LARGE SCALE GENOMIC DNA]</scope>
    <source>
        <strain evidence="5 6">ATCC 25775</strain>
    </source>
</reference>
<sequence length="394" mass="41867">MDDNRENRIKDVKWQSVENGTGGIKFTNSRKKARLKSIAKGVTFILIAAVSGGISGAYISNKRYSDKGYTQINQSLIEPKNQDNQTKIADTSKNSITKVAEMVGPTVVGISNKAEGYFGLQDVGSGSGIIFDPNGYIVTNNHVVEGASKITVKFSSGKLLTAKLVKADSRSDLAIIKVEAQNLPTAKFGDSSKVKVGDTAIAIGNPLGQEFSGSVTAGIISALNRKIQYGGSIYKVLQTDAAISPGNSGGPLCNSAGEVIGINSLKLGADQNAEGMGFAISINEAKSIINSLMSYGKVSRPFLGIYGQSVVSQQNKVQGVYVSEVVKESGAASAGIKPTDIIVELDNKKILRFEDLSDVLDKHKIGDSIKCKVWRNGKTIEVNIVLSDVKEKNK</sequence>
<evidence type="ECO:0000256" key="2">
    <source>
        <dbReference type="ARBA" id="ARBA00022801"/>
    </source>
</evidence>
<proteinExistence type="predicted"/>
<dbReference type="Proteomes" id="UP000033115">
    <property type="component" value="Chromosome"/>
</dbReference>
<dbReference type="InterPro" id="IPR001940">
    <property type="entry name" value="Peptidase_S1C"/>
</dbReference>
<dbReference type="Pfam" id="PF13365">
    <property type="entry name" value="Trypsin_2"/>
    <property type="match status" value="1"/>
</dbReference>
<accession>A0A0E3GS29</accession>
<dbReference type="PANTHER" id="PTHR43343:SF3">
    <property type="entry name" value="PROTEASE DO-LIKE 8, CHLOROPLASTIC"/>
    <property type="match status" value="1"/>
</dbReference>
<dbReference type="RefSeq" id="WP_029161140.1">
    <property type="nucleotide sequence ID" value="NZ_CP009933.1"/>
</dbReference>
<evidence type="ECO:0000256" key="1">
    <source>
        <dbReference type="ARBA" id="ARBA00022670"/>
    </source>
</evidence>
<keyword evidence="2" id="KW-0378">Hydrolase</keyword>
<keyword evidence="1" id="KW-0645">Protease</keyword>
<dbReference type="HOGENOM" id="CLU_020120_0_0_9"/>
<evidence type="ECO:0000256" key="3">
    <source>
        <dbReference type="SAM" id="Phobius"/>
    </source>
</evidence>
<protein>
    <submittedName>
        <fullName evidence="5">2-alkenal reductase</fullName>
    </submittedName>
</protein>
<dbReference type="SUPFAM" id="SSF50156">
    <property type="entry name" value="PDZ domain-like"/>
    <property type="match status" value="1"/>
</dbReference>
<dbReference type="AlphaFoldDB" id="A0A0E3GS29"/>
<dbReference type="SMART" id="SM00228">
    <property type="entry name" value="PDZ"/>
    <property type="match status" value="1"/>
</dbReference>
<dbReference type="GO" id="GO:0004252">
    <property type="term" value="F:serine-type endopeptidase activity"/>
    <property type="evidence" value="ECO:0007669"/>
    <property type="project" value="InterPro"/>
</dbReference>
<dbReference type="InterPro" id="IPR009003">
    <property type="entry name" value="Peptidase_S1_PA"/>
</dbReference>
<evidence type="ECO:0000259" key="4">
    <source>
        <dbReference type="PROSITE" id="PS50106"/>
    </source>
</evidence>
<dbReference type="Gene3D" id="2.40.10.120">
    <property type="match status" value="1"/>
</dbReference>
<keyword evidence="6" id="KW-1185">Reference proteome</keyword>
<keyword evidence="3" id="KW-0812">Transmembrane</keyword>
<dbReference type="Gene3D" id="2.30.42.10">
    <property type="match status" value="1"/>
</dbReference>
<dbReference type="STRING" id="1548.CSCA_4226"/>
<dbReference type="Pfam" id="PF13180">
    <property type="entry name" value="PDZ_2"/>
    <property type="match status" value="1"/>
</dbReference>
<dbReference type="EMBL" id="CP009933">
    <property type="protein sequence ID" value="AKA71351.1"/>
    <property type="molecule type" value="Genomic_DNA"/>
</dbReference>
<dbReference type="InterPro" id="IPR001478">
    <property type="entry name" value="PDZ"/>
</dbReference>
<evidence type="ECO:0000313" key="5">
    <source>
        <dbReference type="EMBL" id="AKA71351.1"/>
    </source>
</evidence>
<keyword evidence="3" id="KW-0472">Membrane</keyword>
<feature type="domain" description="PDZ" evidence="4">
    <location>
        <begin position="292"/>
        <end position="357"/>
    </location>
</feature>
<dbReference type="SUPFAM" id="SSF50494">
    <property type="entry name" value="Trypsin-like serine proteases"/>
    <property type="match status" value="1"/>
</dbReference>
<dbReference type="GO" id="GO:0006508">
    <property type="term" value="P:proteolysis"/>
    <property type="evidence" value="ECO:0007669"/>
    <property type="project" value="UniProtKB-KW"/>
</dbReference>
<dbReference type="PROSITE" id="PS50106">
    <property type="entry name" value="PDZ"/>
    <property type="match status" value="1"/>
</dbReference>
<organism evidence="5 6">
    <name type="scientific">Clostridium scatologenes</name>
    <dbReference type="NCBI Taxonomy" id="1548"/>
    <lineage>
        <taxon>Bacteria</taxon>
        <taxon>Bacillati</taxon>
        <taxon>Bacillota</taxon>
        <taxon>Clostridia</taxon>
        <taxon>Eubacteriales</taxon>
        <taxon>Clostridiaceae</taxon>
        <taxon>Clostridium</taxon>
    </lineage>
</organism>
<dbReference type="InterPro" id="IPR036034">
    <property type="entry name" value="PDZ_sf"/>
</dbReference>
<dbReference type="KEGG" id="csq:CSCA_4226"/>
<gene>
    <name evidence="5" type="ORF">CSCA_4226</name>
</gene>
<keyword evidence="3" id="KW-1133">Transmembrane helix</keyword>
<name>A0A0E3GS29_CLOSL</name>
<dbReference type="InterPro" id="IPR051201">
    <property type="entry name" value="Chloro_Bact_Ser_Proteases"/>
</dbReference>
<dbReference type="PANTHER" id="PTHR43343">
    <property type="entry name" value="PEPTIDASE S12"/>
    <property type="match status" value="1"/>
</dbReference>
<feature type="transmembrane region" description="Helical" evidence="3">
    <location>
        <begin position="38"/>
        <end position="59"/>
    </location>
</feature>
<dbReference type="PRINTS" id="PR00834">
    <property type="entry name" value="PROTEASES2C"/>
</dbReference>
<evidence type="ECO:0000313" key="6">
    <source>
        <dbReference type="Proteomes" id="UP000033115"/>
    </source>
</evidence>